<keyword evidence="4" id="KW-1185">Reference proteome</keyword>
<feature type="region of interest" description="Disordered" evidence="1">
    <location>
        <begin position="113"/>
        <end position="205"/>
    </location>
</feature>
<reference evidence="3 4" key="1">
    <citation type="submission" date="2022-12" db="EMBL/GenBank/DDBJ databases">
        <title>Genomic features and morphological characterization of a novel Knufia sp. strain isolated from spacecraft assembly facility.</title>
        <authorList>
            <person name="Teixeira M."/>
            <person name="Chander A.M."/>
            <person name="Stajich J.E."/>
            <person name="Venkateswaran K."/>
        </authorList>
    </citation>
    <scope>NUCLEOTIDE SEQUENCE [LARGE SCALE GENOMIC DNA]</scope>
    <source>
        <strain evidence="3 4">FJI-L2-BK-P2</strain>
    </source>
</reference>
<comment type="caution">
    <text evidence="3">The sequence shown here is derived from an EMBL/GenBank/DDBJ whole genome shotgun (WGS) entry which is preliminary data.</text>
</comment>
<feature type="transmembrane region" description="Helical" evidence="2">
    <location>
        <begin position="29"/>
        <end position="50"/>
    </location>
</feature>
<organism evidence="3 4">
    <name type="scientific">Knufia fluminis</name>
    <dbReference type="NCBI Taxonomy" id="191047"/>
    <lineage>
        <taxon>Eukaryota</taxon>
        <taxon>Fungi</taxon>
        <taxon>Dikarya</taxon>
        <taxon>Ascomycota</taxon>
        <taxon>Pezizomycotina</taxon>
        <taxon>Eurotiomycetes</taxon>
        <taxon>Chaetothyriomycetidae</taxon>
        <taxon>Chaetothyriales</taxon>
        <taxon>Trichomeriaceae</taxon>
        <taxon>Knufia</taxon>
    </lineage>
</organism>
<keyword evidence="2" id="KW-0472">Membrane</keyword>
<dbReference type="EMBL" id="JAKLMC020000019">
    <property type="protein sequence ID" value="KAK5951556.1"/>
    <property type="molecule type" value="Genomic_DNA"/>
</dbReference>
<feature type="region of interest" description="Disordered" evidence="1">
    <location>
        <begin position="59"/>
        <end position="89"/>
    </location>
</feature>
<name>A0AAN8EQ27_9EURO</name>
<gene>
    <name evidence="3" type="ORF">OHC33_007234</name>
</gene>
<keyword evidence="2" id="KW-1133">Transmembrane helix</keyword>
<evidence type="ECO:0000313" key="3">
    <source>
        <dbReference type="EMBL" id="KAK5951556.1"/>
    </source>
</evidence>
<dbReference type="AlphaFoldDB" id="A0AAN8EQ27"/>
<feature type="region of interest" description="Disordered" evidence="1">
    <location>
        <begin position="1"/>
        <end position="23"/>
    </location>
</feature>
<evidence type="ECO:0000256" key="2">
    <source>
        <dbReference type="SAM" id="Phobius"/>
    </source>
</evidence>
<sequence>MDPEPPLPGADSGDNSGDNSDGSSLSTGVIVAIAVGAAAIIAIALGLLWWNRKRKSRKAKAMASKTVDGPFSSPPRKDQQYYQDTPSMPAYSPAPAYGFQQQIVHEADSGNQTHAGYATVPASSPQPHQRYGSTMSNSSGSPQVGTMQSWRSPPMPPQELGNDTGHLKGLGVHPGVHRISTLNQQPVELADTGDDPATHGQTTHK</sequence>
<feature type="compositionally biased region" description="Polar residues" evidence="1">
    <location>
        <begin position="121"/>
        <end position="151"/>
    </location>
</feature>
<accession>A0AAN8EQ27</accession>
<feature type="compositionally biased region" description="Low complexity" evidence="1">
    <location>
        <begin position="11"/>
        <end position="23"/>
    </location>
</feature>
<dbReference type="Proteomes" id="UP001316803">
    <property type="component" value="Unassembled WGS sequence"/>
</dbReference>
<proteinExistence type="predicted"/>
<evidence type="ECO:0000256" key="1">
    <source>
        <dbReference type="SAM" id="MobiDB-lite"/>
    </source>
</evidence>
<keyword evidence="2" id="KW-0812">Transmembrane</keyword>
<evidence type="ECO:0000313" key="4">
    <source>
        <dbReference type="Proteomes" id="UP001316803"/>
    </source>
</evidence>
<protein>
    <submittedName>
        <fullName evidence="3">Uncharacterized protein</fullName>
    </submittedName>
</protein>